<dbReference type="RefSeq" id="XP_014151615.1">
    <property type="nucleotide sequence ID" value="XM_014296140.1"/>
</dbReference>
<dbReference type="eggNOG" id="ENOG502RU68">
    <property type="taxonomic scope" value="Eukaryota"/>
</dbReference>
<dbReference type="OrthoDB" id="392930at2759"/>
<feature type="compositionally biased region" description="Low complexity" evidence="1">
    <location>
        <begin position="432"/>
        <end position="446"/>
    </location>
</feature>
<keyword evidence="3" id="KW-1185">Reference proteome</keyword>
<evidence type="ECO:0000313" key="2">
    <source>
        <dbReference type="EMBL" id="KNC77713.1"/>
    </source>
</evidence>
<dbReference type="Proteomes" id="UP000054560">
    <property type="component" value="Unassembled WGS sequence"/>
</dbReference>
<feature type="region of interest" description="Disordered" evidence="1">
    <location>
        <begin position="259"/>
        <end position="288"/>
    </location>
</feature>
<gene>
    <name evidence="2" type="ORF">SARC_09835</name>
</gene>
<sequence length="850" mass="92274">TADHVRTRWTFRSESHAIELLNSVHSRIIMKRLEASQGERHNFSSRPSDPAMLEFYHNNVRESRTLINPASFGAANAVNKKAPVRPSRQSSTVSGLFESVDSLLLEPLGQEFSLDLGTPYGTGEGAVGSLRMDAKIGSDSALLDQYNASTDGLLDTFGLESAGLSGDLFPDIDHMDLTCLPSSLKLNSQSMNLALPTTSPSPTNGWVGPLHSHSVGSNLNTLTLNHAIMGKNKSPLHTHTHTHNTHTQTDTHVHIDNPASISIHSNSSSTASPTNTDAATNSTSGARGFMRARDTANTVIKPGYSLTRHTSFQHNPDAVSHANMFDGDLALLDSSPLSATPGSATALQRQANSLNATELHGRNRLNTRSMSVSNGSRGLHHNTVFGSSKLDTGSLSQQYGTDVSSHAQQLSDLVMSTATELTLHENPHERTNTSTHLSSHTQTQTHALRGLSSPLSSHDTFGSTHHRPYGINELGVNDTEDRNHDNENGNSSNDDNDRYQNRRGTQSGYSGALGLHTDMLRNGVEMLREDGRSGQKGKIEREMEDVLFMMGNEGMYNPGDDESSQDAFPDTNTQAYTKTASYSQHAHLQSTQADHTYKDMRGIRLDDEDNPFGPDKGNVSCGGFRGTSPSFKSNSNGMQWGGDGVHSRHYSHGALVLDMDLDLDIQKDLDLRIQKDLDLGMQKDLDLRIQKDLDLGMHKDLDLGMHKDLDLGMQKDLDLGVQKDHDLGIQKDLDLGIQKDLDLGMQKDLDLGMQDLGMGGHDGDTGLELSDVNINVGLSGDFGAVGLSEGGLPDCDMLLGSPGTLNPRPLQSNTSTMSHYDFPQIESGVDSQDPILFDMLGLSDYDMPLL</sequence>
<dbReference type="STRING" id="667725.A0A0L0FP11"/>
<proteinExistence type="predicted"/>
<dbReference type="GeneID" id="25910339"/>
<name>A0A0L0FP11_9EUKA</name>
<reference evidence="2 3" key="1">
    <citation type="submission" date="2011-02" db="EMBL/GenBank/DDBJ databases">
        <title>The Genome Sequence of Sphaeroforma arctica JP610.</title>
        <authorList>
            <consortium name="The Broad Institute Genome Sequencing Platform"/>
            <person name="Russ C."/>
            <person name="Cuomo C."/>
            <person name="Young S.K."/>
            <person name="Zeng Q."/>
            <person name="Gargeya S."/>
            <person name="Alvarado L."/>
            <person name="Berlin A."/>
            <person name="Chapman S.B."/>
            <person name="Chen Z."/>
            <person name="Freedman E."/>
            <person name="Gellesch M."/>
            <person name="Goldberg J."/>
            <person name="Griggs A."/>
            <person name="Gujja S."/>
            <person name="Heilman E."/>
            <person name="Heiman D."/>
            <person name="Howarth C."/>
            <person name="Mehta T."/>
            <person name="Neiman D."/>
            <person name="Pearson M."/>
            <person name="Roberts A."/>
            <person name="Saif S."/>
            <person name="Shea T."/>
            <person name="Shenoy N."/>
            <person name="Sisk P."/>
            <person name="Stolte C."/>
            <person name="Sykes S."/>
            <person name="White J."/>
            <person name="Yandava C."/>
            <person name="Burger G."/>
            <person name="Gray M.W."/>
            <person name="Holland P.W.H."/>
            <person name="King N."/>
            <person name="Lang F.B.F."/>
            <person name="Roger A.J."/>
            <person name="Ruiz-Trillo I."/>
            <person name="Haas B."/>
            <person name="Nusbaum C."/>
            <person name="Birren B."/>
        </authorList>
    </citation>
    <scope>NUCLEOTIDE SEQUENCE [LARGE SCALE GENOMIC DNA]</scope>
    <source>
        <strain evidence="2 3">JP610</strain>
    </source>
</reference>
<feature type="compositionally biased region" description="Low complexity" evidence="1">
    <location>
        <begin position="259"/>
        <end position="284"/>
    </location>
</feature>
<feature type="compositionally biased region" description="Polar residues" evidence="1">
    <location>
        <begin position="453"/>
        <end position="463"/>
    </location>
</feature>
<evidence type="ECO:0000313" key="3">
    <source>
        <dbReference type="Proteomes" id="UP000054560"/>
    </source>
</evidence>
<protein>
    <submittedName>
        <fullName evidence="2">Uncharacterized protein</fullName>
    </submittedName>
</protein>
<evidence type="ECO:0000256" key="1">
    <source>
        <dbReference type="SAM" id="MobiDB-lite"/>
    </source>
</evidence>
<accession>A0A0L0FP11</accession>
<dbReference type="EMBL" id="KQ242653">
    <property type="protein sequence ID" value="KNC77713.1"/>
    <property type="molecule type" value="Genomic_DNA"/>
</dbReference>
<feature type="region of interest" description="Disordered" evidence="1">
    <location>
        <begin position="425"/>
        <end position="514"/>
    </location>
</feature>
<feature type="non-terminal residue" evidence="2">
    <location>
        <position position="1"/>
    </location>
</feature>
<organism evidence="2 3">
    <name type="scientific">Sphaeroforma arctica JP610</name>
    <dbReference type="NCBI Taxonomy" id="667725"/>
    <lineage>
        <taxon>Eukaryota</taxon>
        <taxon>Ichthyosporea</taxon>
        <taxon>Ichthyophonida</taxon>
        <taxon>Sphaeroforma</taxon>
    </lineage>
</organism>
<dbReference type="AlphaFoldDB" id="A0A0L0FP11"/>